<protein>
    <submittedName>
        <fullName evidence="3">Class II fructose-bisphosphate aldolase</fullName>
    </submittedName>
</protein>
<accession>A0A845D9U1</accession>
<dbReference type="AlphaFoldDB" id="A0A845D9U1"/>
<dbReference type="PANTHER" id="PTHR30304">
    <property type="entry name" value="D-TAGATOSE-1,6-BISPHOSPHATE ALDOLASE"/>
    <property type="match status" value="1"/>
</dbReference>
<dbReference type="EMBL" id="VXOY01000010">
    <property type="protein sequence ID" value="MYE38127.1"/>
    <property type="molecule type" value="Genomic_DNA"/>
</dbReference>
<evidence type="ECO:0000313" key="4">
    <source>
        <dbReference type="Proteomes" id="UP000449092"/>
    </source>
</evidence>
<evidence type="ECO:0000256" key="2">
    <source>
        <dbReference type="PIRSR" id="PIRSR001359-3"/>
    </source>
</evidence>
<comment type="cofactor">
    <cofactor evidence="2">
        <name>Zn(2+)</name>
        <dbReference type="ChEBI" id="CHEBI:29105"/>
    </cofactor>
    <text evidence="2">Binds 2 Zn(2+) ions per subunit. One is catalytic and the other provides a structural contribution.</text>
</comment>
<gene>
    <name evidence="3" type="ORF">F4X82_01230</name>
</gene>
<sequence length="291" mass="32948">MKTLRELHKQAREEKWAMPHFNFSTIDQLHSLIETAHSMRSPFVVGLSEGERKAVGLRQAVALIRSFREQGKCVFLNADHSHSKESAFEAIDAGFDSIHIDLSKEEYEKNKQDTQEVVEYARARNSDIEVEGELGYLVTDSSKVYTDTIEIPEDSYTQPEQAKEYVEYTQVDRFSPVFGNLHGIAANTPQIRFDIIESIRKVVPEHVTLVVHGGSGITDVDFQHIVRSGFSNAHISTEIRLAYAQGLRKALNEDPDEIAPYRFVKQAQKALQDVARKKILLFGSDNTIAQE</sequence>
<organism evidence="3 4">
    <name type="scientific">Candidatus Spechtbacteria bacterium SB0662_bin_43</name>
    <dbReference type="NCBI Taxonomy" id="2604897"/>
    <lineage>
        <taxon>Bacteria</taxon>
        <taxon>Candidatus Spechtiibacteriota</taxon>
    </lineage>
</organism>
<keyword evidence="2" id="KW-0862">Zinc</keyword>
<dbReference type="Proteomes" id="UP000449092">
    <property type="component" value="Unassembled WGS sequence"/>
</dbReference>
<evidence type="ECO:0000256" key="1">
    <source>
        <dbReference type="PIRSR" id="PIRSR001359-1"/>
    </source>
</evidence>
<dbReference type="Pfam" id="PF01116">
    <property type="entry name" value="F_bP_aldolase"/>
    <property type="match status" value="1"/>
</dbReference>
<dbReference type="GO" id="GO:0005975">
    <property type="term" value="P:carbohydrate metabolic process"/>
    <property type="evidence" value="ECO:0007669"/>
    <property type="project" value="InterPro"/>
</dbReference>
<feature type="binding site" evidence="2">
    <location>
        <position position="182"/>
    </location>
    <ligand>
        <name>Zn(2+)</name>
        <dbReference type="ChEBI" id="CHEBI:29105"/>
        <label>1</label>
        <note>catalytic</note>
    </ligand>
</feature>
<dbReference type="SUPFAM" id="SSF51569">
    <property type="entry name" value="Aldolase"/>
    <property type="match status" value="1"/>
</dbReference>
<feature type="active site" description="Proton donor" evidence="1">
    <location>
        <position position="79"/>
    </location>
</feature>
<dbReference type="GO" id="GO:0008270">
    <property type="term" value="F:zinc ion binding"/>
    <property type="evidence" value="ECO:0007669"/>
    <property type="project" value="InterPro"/>
</dbReference>
<dbReference type="PANTHER" id="PTHR30304:SF0">
    <property type="entry name" value="D-TAGATOSE-1,6-BISPHOSPHATE ALDOLASE SUBUNIT GATY-RELATED"/>
    <property type="match status" value="1"/>
</dbReference>
<feature type="binding site" evidence="2">
    <location>
        <position position="80"/>
    </location>
    <ligand>
        <name>Zn(2+)</name>
        <dbReference type="ChEBI" id="CHEBI:29105"/>
        <label>1</label>
        <note>catalytic</note>
    </ligand>
</feature>
<keyword evidence="2" id="KW-0479">Metal-binding</keyword>
<reference evidence="3 4" key="1">
    <citation type="submission" date="2019-09" db="EMBL/GenBank/DDBJ databases">
        <title>Characterisation of the sponge microbiome using genome-centric metagenomics.</title>
        <authorList>
            <person name="Engelberts J.P."/>
            <person name="Robbins S.J."/>
            <person name="De Goeij J.M."/>
            <person name="Aranda M."/>
            <person name="Bell S.C."/>
            <person name="Webster N.S."/>
        </authorList>
    </citation>
    <scope>NUCLEOTIDE SEQUENCE [LARGE SCALE GENOMIC DNA]</scope>
    <source>
        <strain evidence="3">SB0662_bin_43</strain>
    </source>
</reference>
<dbReference type="GO" id="GO:0016832">
    <property type="term" value="F:aldehyde-lyase activity"/>
    <property type="evidence" value="ECO:0007669"/>
    <property type="project" value="InterPro"/>
</dbReference>
<evidence type="ECO:0000313" key="3">
    <source>
        <dbReference type="EMBL" id="MYE38127.1"/>
    </source>
</evidence>
<dbReference type="InterPro" id="IPR013785">
    <property type="entry name" value="Aldolase_TIM"/>
</dbReference>
<dbReference type="InterPro" id="IPR000771">
    <property type="entry name" value="FBA_II"/>
</dbReference>
<feature type="binding site" evidence="2">
    <location>
        <position position="133"/>
    </location>
    <ligand>
        <name>Zn(2+)</name>
        <dbReference type="ChEBI" id="CHEBI:29105"/>
        <label>2</label>
    </ligand>
</feature>
<proteinExistence type="predicted"/>
<comment type="caution">
    <text evidence="3">The sequence shown here is derived from an EMBL/GenBank/DDBJ whole genome shotgun (WGS) entry which is preliminary data.</text>
</comment>
<feature type="binding site" evidence="2">
    <location>
        <position position="212"/>
    </location>
    <ligand>
        <name>Zn(2+)</name>
        <dbReference type="ChEBI" id="CHEBI:29105"/>
        <label>1</label>
        <note>catalytic</note>
    </ligand>
</feature>
<dbReference type="Gene3D" id="3.20.20.70">
    <property type="entry name" value="Aldolase class I"/>
    <property type="match status" value="1"/>
</dbReference>
<name>A0A845D9U1_9BACT</name>
<dbReference type="InterPro" id="IPR050246">
    <property type="entry name" value="Class_II_FBP_aldolase"/>
</dbReference>
<dbReference type="PIRSF" id="PIRSF001359">
    <property type="entry name" value="F_bP_aldolase_II"/>
    <property type="match status" value="1"/>
</dbReference>
<feature type="binding site" evidence="2">
    <location>
        <position position="101"/>
    </location>
    <ligand>
        <name>Zn(2+)</name>
        <dbReference type="ChEBI" id="CHEBI:29105"/>
        <label>2</label>
    </ligand>
</feature>